<dbReference type="RefSeq" id="WP_051551052.1">
    <property type="nucleotide sequence ID" value="NZ_CAAAHN010000005.1"/>
</dbReference>
<accession>A0A0W0TLL9</accession>
<comment type="catalytic activity">
    <reaction evidence="1">
        <text>Hydrolyzes the link between N-acetylmuramoyl residues and L-amino acid residues in certain cell-wall glycopeptides.</text>
        <dbReference type="EC" id="3.5.1.28"/>
    </reaction>
</comment>
<evidence type="ECO:0000256" key="2">
    <source>
        <dbReference type="ARBA" id="ARBA00011901"/>
    </source>
</evidence>
<dbReference type="PANTHER" id="PTHR30417:SF1">
    <property type="entry name" value="N-ACETYLMURAMOYL-L-ALANINE AMIDASE AMID"/>
    <property type="match status" value="1"/>
</dbReference>
<dbReference type="SUPFAM" id="SSF55846">
    <property type="entry name" value="N-acetylmuramoyl-L-alanine amidase-like"/>
    <property type="match status" value="1"/>
</dbReference>
<dbReference type="OrthoDB" id="9794842at2"/>
<comment type="caution">
    <text evidence="5">The sequence shown here is derived from an EMBL/GenBank/DDBJ whole genome shotgun (WGS) entry which is preliminary data.</text>
</comment>
<dbReference type="PATRIC" id="fig|45065.4.peg.2371"/>
<dbReference type="EC" id="3.5.1.28" evidence="2"/>
<dbReference type="STRING" id="45065.Lgee_2181"/>
<organism evidence="5 6">
    <name type="scientific">Legionella geestiana</name>
    <dbReference type="NCBI Taxonomy" id="45065"/>
    <lineage>
        <taxon>Bacteria</taxon>
        <taxon>Pseudomonadati</taxon>
        <taxon>Pseudomonadota</taxon>
        <taxon>Gammaproteobacteria</taxon>
        <taxon>Legionellales</taxon>
        <taxon>Legionellaceae</taxon>
        <taxon>Legionella</taxon>
    </lineage>
</organism>
<dbReference type="InterPro" id="IPR036505">
    <property type="entry name" value="Amidase/PGRP_sf"/>
</dbReference>
<evidence type="ECO:0000313" key="5">
    <source>
        <dbReference type="EMBL" id="KTC96498.1"/>
    </source>
</evidence>
<dbReference type="Gene3D" id="3.40.80.10">
    <property type="entry name" value="Peptidoglycan recognition protein-like"/>
    <property type="match status" value="1"/>
</dbReference>
<dbReference type="InterPro" id="IPR051206">
    <property type="entry name" value="NAMLAA_amidase_2"/>
</dbReference>
<keyword evidence="4" id="KW-0961">Cell wall biogenesis/degradation</keyword>
<dbReference type="SMART" id="SM00644">
    <property type="entry name" value="Ami_2"/>
    <property type="match status" value="1"/>
</dbReference>
<dbReference type="AlphaFoldDB" id="A0A0W0TLL9"/>
<gene>
    <name evidence="5" type="ORF">Lgee_2181</name>
</gene>
<evidence type="ECO:0000256" key="4">
    <source>
        <dbReference type="ARBA" id="ARBA00023316"/>
    </source>
</evidence>
<proteinExistence type="predicted"/>
<name>A0A0W0TLL9_9GAMM</name>
<protein>
    <recommendedName>
        <fullName evidence="2">N-acetylmuramoyl-L-alanine amidase</fullName>
        <ecNumber evidence="2">3.5.1.28</ecNumber>
    </recommendedName>
</protein>
<reference evidence="5 6" key="1">
    <citation type="submission" date="2015-11" db="EMBL/GenBank/DDBJ databases">
        <title>Genomic analysis of 38 Legionella species identifies large and diverse effector repertoires.</title>
        <authorList>
            <person name="Burstein D."/>
            <person name="Amaro F."/>
            <person name="Zusman T."/>
            <person name="Lifshitz Z."/>
            <person name="Cohen O."/>
            <person name="Gilbert J.A."/>
            <person name="Pupko T."/>
            <person name="Shuman H.A."/>
            <person name="Segal G."/>
        </authorList>
    </citation>
    <scope>NUCLEOTIDE SEQUENCE [LARGE SCALE GENOMIC DNA]</scope>
    <source>
        <strain evidence="5 6">ATCC 49504</strain>
    </source>
</reference>
<keyword evidence="3" id="KW-0378">Hydrolase</keyword>
<dbReference type="Pfam" id="PF01510">
    <property type="entry name" value="Amidase_2"/>
    <property type="match status" value="1"/>
</dbReference>
<evidence type="ECO:0000256" key="3">
    <source>
        <dbReference type="ARBA" id="ARBA00022801"/>
    </source>
</evidence>
<dbReference type="CDD" id="cd06583">
    <property type="entry name" value="PGRP"/>
    <property type="match status" value="1"/>
</dbReference>
<dbReference type="EMBL" id="LNYC01000074">
    <property type="protein sequence ID" value="KTC96498.1"/>
    <property type="molecule type" value="Genomic_DNA"/>
</dbReference>
<evidence type="ECO:0000313" key="6">
    <source>
        <dbReference type="Proteomes" id="UP000054785"/>
    </source>
</evidence>
<sequence length="229" mass="26441">MRILLLALLLLPAGAEAFSCHTPQPIHQKPIVFDAERIRLTREYQREHYGIRQRSIRIEPRMIVLHWTAIGSLEATFRVFNSSQFPDGSPRTKDLPGRLNVSSHFLVDRDGTIYQLMPDNWMARHVIGLNHYAIGIENIGGTHDKDDLTDAQVRANAFLVCYLKAKYPAIEHVIGHNDYLKFRKSPLWLERDPTYQTDKYDPGPTFLKRVLQRVSTPPRRGGLWHFFSG</sequence>
<dbReference type="GO" id="GO:0009253">
    <property type="term" value="P:peptidoglycan catabolic process"/>
    <property type="evidence" value="ECO:0007669"/>
    <property type="project" value="InterPro"/>
</dbReference>
<dbReference type="InterPro" id="IPR002502">
    <property type="entry name" value="Amidase_domain"/>
</dbReference>
<keyword evidence="6" id="KW-1185">Reference proteome</keyword>
<dbReference type="GO" id="GO:0008745">
    <property type="term" value="F:N-acetylmuramoyl-L-alanine amidase activity"/>
    <property type="evidence" value="ECO:0007669"/>
    <property type="project" value="UniProtKB-EC"/>
</dbReference>
<dbReference type="Proteomes" id="UP000054785">
    <property type="component" value="Unassembled WGS sequence"/>
</dbReference>
<evidence type="ECO:0000256" key="1">
    <source>
        <dbReference type="ARBA" id="ARBA00001561"/>
    </source>
</evidence>
<dbReference type="GO" id="GO:0009254">
    <property type="term" value="P:peptidoglycan turnover"/>
    <property type="evidence" value="ECO:0007669"/>
    <property type="project" value="TreeGrafter"/>
</dbReference>
<dbReference type="PANTHER" id="PTHR30417">
    <property type="entry name" value="N-ACETYLMURAMOYL-L-ALANINE AMIDASE AMID"/>
    <property type="match status" value="1"/>
</dbReference>
<dbReference type="GO" id="GO:0071555">
    <property type="term" value="P:cell wall organization"/>
    <property type="evidence" value="ECO:0007669"/>
    <property type="project" value="UniProtKB-KW"/>
</dbReference>